<feature type="chain" id="PRO_5047315842" evidence="4">
    <location>
        <begin position="20"/>
        <end position="124"/>
    </location>
</feature>
<evidence type="ECO:0000256" key="2">
    <source>
        <dbReference type="ARBA" id="ARBA00023157"/>
    </source>
</evidence>
<evidence type="ECO:0000256" key="1">
    <source>
        <dbReference type="ARBA" id="ARBA00022729"/>
    </source>
</evidence>
<gene>
    <name evidence="7" type="primary">LOC111089335</name>
</gene>
<dbReference type="InterPro" id="IPR003598">
    <property type="entry name" value="Ig_sub2"/>
</dbReference>
<feature type="signal peptide" evidence="4">
    <location>
        <begin position="1"/>
        <end position="19"/>
    </location>
</feature>
<keyword evidence="1 4" id="KW-0732">Signal</keyword>
<dbReference type="Gene3D" id="2.60.40.10">
    <property type="entry name" value="Immunoglobulins"/>
    <property type="match status" value="1"/>
</dbReference>
<reference evidence="7" key="1">
    <citation type="submission" date="2025-08" db="UniProtKB">
        <authorList>
            <consortium name="RefSeq"/>
        </authorList>
    </citation>
    <scope>IDENTIFICATION</scope>
    <source>
        <tissue evidence="7">Muscle</tissue>
    </source>
</reference>
<dbReference type="Proteomes" id="UP000694941">
    <property type="component" value="Unplaced"/>
</dbReference>
<evidence type="ECO:0000313" key="6">
    <source>
        <dbReference type="Proteomes" id="UP000694941"/>
    </source>
</evidence>
<dbReference type="SMART" id="SM00409">
    <property type="entry name" value="IG"/>
    <property type="match status" value="1"/>
</dbReference>
<organism evidence="6 7">
    <name type="scientific">Limulus polyphemus</name>
    <name type="common">Atlantic horseshoe crab</name>
    <dbReference type="NCBI Taxonomy" id="6850"/>
    <lineage>
        <taxon>Eukaryota</taxon>
        <taxon>Metazoa</taxon>
        <taxon>Ecdysozoa</taxon>
        <taxon>Arthropoda</taxon>
        <taxon>Chelicerata</taxon>
        <taxon>Merostomata</taxon>
        <taxon>Xiphosura</taxon>
        <taxon>Limulidae</taxon>
        <taxon>Limulus</taxon>
    </lineage>
</organism>
<accession>A0ABM1TNA5</accession>
<evidence type="ECO:0000256" key="4">
    <source>
        <dbReference type="SAM" id="SignalP"/>
    </source>
</evidence>
<dbReference type="InterPro" id="IPR013783">
    <property type="entry name" value="Ig-like_fold"/>
</dbReference>
<dbReference type="RefSeq" id="XP_022257361.1">
    <property type="nucleotide sequence ID" value="XM_022401653.1"/>
</dbReference>
<dbReference type="InterPro" id="IPR036179">
    <property type="entry name" value="Ig-like_dom_sf"/>
</dbReference>
<dbReference type="PROSITE" id="PS50835">
    <property type="entry name" value="IG_LIKE"/>
    <property type="match status" value="1"/>
</dbReference>
<dbReference type="SMART" id="SM00408">
    <property type="entry name" value="IGc2"/>
    <property type="match status" value="1"/>
</dbReference>
<dbReference type="InterPro" id="IPR003599">
    <property type="entry name" value="Ig_sub"/>
</dbReference>
<dbReference type="GeneID" id="111089335"/>
<evidence type="ECO:0000259" key="5">
    <source>
        <dbReference type="PROSITE" id="PS50835"/>
    </source>
</evidence>
<dbReference type="InterPro" id="IPR013098">
    <property type="entry name" value="Ig_I-set"/>
</dbReference>
<evidence type="ECO:0000313" key="7">
    <source>
        <dbReference type="RefSeq" id="XP_022257361.1"/>
    </source>
</evidence>
<proteinExistence type="predicted"/>
<protein>
    <submittedName>
        <fullName evidence="7">Down syndrome cell adhesion molecule homolog</fullName>
    </submittedName>
</protein>
<keyword evidence="3" id="KW-0393">Immunoglobulin domain</keyword>
<name>A0ABM1TNA5_LIMPO</name>
<dbReference type="PANTHER" id="PTHR45080">
    <property type="entry name" value="CONTACTIN 5"/>
    <property type="match status" value="1"/>
</dbReference>
<dbReference type="InterPro" id="IPR050958">
    <property type="entry name" value="Cell_Adh-Cytoskel_Orgn"/>
</dbReference>
<keyword evidence="2" id="KW-1015">Disulfide bond</keyword>
<keyword evidence="6" id="KW-1185">Reference proteome</keyword>
<dbReference type="SUPFAM" id="SSF48726">
    <property type="entry name" value="Immunoglobulin"/>
    <property type="match status" value="1"/>
</dbReference>
<dbReference type="InterPro" id="IPR007110">
    <property type="entry name" value="Ig-like_dom"/>
</dbReference>
<feature type="domain" description="Ig-like" evidence="5">
    <location>
        <begin position="23"/>
        <end position="113"/>
    </location>
</feature>
<sequence>MAAKLISWIFLGVVIIVRAVEPPKILPFHFLNVEFGAQVVVICGLSKGSPPIKFTWKKNGKRLSPSEDKIEFVTYADVSTLKIKNLEGSDFGNYTCVARNDAGEDSYASQLITKGRNLEQLSLS</sequence>
<evidence type="ECO:0000256" key="3">
    <source>
        <dbReference type="ARBA" id="ARBA00023319"/>
    </source>
</evidence>
<dbReference type="Pfam" id="PF07679">
    <property type="entry name" value="I-set"/>
    <property type="match status" value="1"/>
</dbReference>
<dbReference type="PANTHER" id="PTHR45080:SF8">
    <property type="entry name" value="IG-LIKE DOMAIN-CONTAINING PROTEIN"/>
    <property type="match status" value="1"/>
</dbReference>